<feature type="domain" description="DNA/pantothenate metabolism flavoprotein C-terminal" evidence="1">
    <location>
        <begin position="2"/>
        <end position="207"/>
    </location>
</feature>
<dbReference type="EC" id="6.3.2.5" evidence="2"/>
<keyword evidence="2" id="KW-0436">Ligase</keyword>
<dbReference type="AlphaFoldDB" id="A0A7W8DKD9"/>
<dbReference type="Pfam" id="PF04127">
    <property type="entry name" value="DFP"/>
    <property type="match status" value="1"/>
</dbReference>
<sequence length="210" mass="22639">MRLLITAGPTREPIDPVRFLSNRSSGRMGYALAEAALATGHEVILISGPVTIPPPSGVQLIRIETAREMYDAVRSHLLGCHTAIFSAAVADYRPAQTASQKIKKTADTLTLQLERTEDILGSVRSQFGFQGFLVGFAAETENLVAHAQDKLQRKGCDLIIANDVSQSGIGFDSTENAVTLCFPDGQTTALPRQSKTALAHELIHIISSRI</sequence>
<gene>
    <name evidence="2" type="ORF">HNQ65_002348</name>
</gene>
<dbReference type="EC" id="4.1.1.36" evidence="2"/>
<evidence type="ECO:0000259" key="1">
    <source>
        <dbReference type="Pfam" id="PF04127"/>
    </source>
</evidence>
<keyword evidence="3" id="KW-1185">Reference proteome</keyword>
<dbReference type="RefSeq" id="WP_184339677.1">
    <property type="nucleotide sequence ID" value="NZ_JACHIG010000004.1"/>
</dbReference>
<comment type="caution">
    <text evidence="2">The sequence shown here is derived from an EMBL/GenBank/DDBJ whole genome shotgun (WGS) entry which is preliminary data.</text>
</comment>
<reference evidence="2 3" key="1">
    <citation type="submission" date="2020-08" db="EMBL/GenBank/DDBJ databases">
        <title>Genomic Encyclopedia of Type Strains, Phase IV (KMG-IV): sequencing the most valuable type-strain genomes for metagenomic binning, comparative biology and taxonomic classification.</title>
        <authorList>
            <person name="Goeker M."/>
        </authorList>
    </citation>
    <scope>NUCLEOTIDE SEQUENCE [LARGE SCALE GENOMIC DNA]</scope>
    <source>
        <strain evidence="2 3">DSM 12252</strain>
    </source>
</reference>
<dbReference type="EMBL" id="JACHIG010000004">
    <property type="protein sequence ID" value="MBB5032766.1"/>
    <property type="molecule type" value="Genomic_DNA"/>
</dbReference>
<dbReference type="GO" id="GO:0004633">
    <property type="term" value="F:phosphopantothenoylcysteine decarboxylase activity"/>
    <property type="evidence" value="ECO:0007669"/>
    <property type="project" value="UniProtKB-EC"/>
</dbReference>
<accession>A0A7W8DKD9</accession>
<keyword evidence="2" id="KW-0456">Lyase</keyword>
<dbReference type="SUPFAM" id="SSF102645">
    <property type="entry name" value="CoaB-like"/>
    <property type="match status" value="1"/>
</dbReference>
<protein>
    <submittedName>
        <fullName evidence="2">Phosphopantothenate-cysteine ligase/phosphopantothenoylcysteine decarboxylase/phosphopantothenate--cysteine ligase</fullName>
        <ecNumber evidence="2">4.1.1.36</ecNumber>
        <ecNumber evidence="2">6.3.2.5</ecNumber>
    </submittedName>
</protein>
<dbReference type="Proteomes" id="UP000590740">
    <property type="component" value="Unassembled WGS sequence"/>
</dbReference>
<dbReference type="Gene3D" id="3.40.50.10300">
    <property type="entry name" value="CoaB-like"/>
    <property type="match status" value="1"/>
</dbReference>
<evidence type="ECO:0000313" key="3">
    <source>
        <dbReference type="Proteomes" id="UP000590740"/>
    </source>
</evidence>
<dbReference type="InterPro" id="IPR035929">
    <property type="entry name" value="CoaB-like_sf"/>
</dbReference>
<name>A0A7W8DKD9_9BACT</name>
<dbReference type="GO" id="GO:0015937">
    <property type="term" value="P:coenzyme A biosynthetic process"/>
    <property type="evidence" value="ECO:0007669"/>
    <property type="project" value="UniProtKB-ARBA"/>
</dbReference>
<dbReference type="InterPro" id="IPR007085">
    <property type="entry name" value="DNA/pantothenate-metab_flavo_C"/>
</dbReference>
<proteinExistence type="predicted"/>
<dbReference type="GO" id="GO:0004632">
    <property type="term" value="F:phosphopantothenate--cysteine ligase activity"/>
    <property type="evidence" value="ECO:0007669"/>
    <property type="project" value="UniProtKB-EC"/>
</dbReference>
<evidence type="ECO:0000313" key="2">
    <source>
        <dbReference type="EMBL" id="MBB5032766.1"/>
    </source>
</evidence>
<organism evidence="2 3">
    <name type="scientific">Prosthecobacter vanneervenii</name>
    <dbReference type="NCBI Taxonomy" id="48466"/>
    <lineage>
        <taxon>Bacteria</taxon>
        <taxon>Pseudomonadati</taxon>
        <taxon>Verrucomicrobiota</taxon>
        <taxon>Verrucomicrobiia</taxon>
        <taxon>Verrucomicrobiales</taxon>
        <taxon>Verrucomicrobiaceae</taxon>
        <taxon>Prosthecobacter</taxon>
    </lineage>
</organism>